<evidence type="ECO:0000256" key="5">
    <source>
        <dbReference type="ARBA" id="ARBA00022714"/>
    </source>
</evidence>
<reference evidence="20 21" key="1">
    <citation type="submission" date="2019-07" db="EMBL/GenBank/DDBJ databases">
        <title>Genomic Encyclopedia of Type Strains, Phase IV (KMG-IV): sequencing the most valuable type-strain genomes for metagenomic binning, comparative biology and taxonomic classification.</title>
        <authorList>
            <person name="Goeker M."/>
        </authorList>
    </citation>
    <scope>NUCLEOTIDE SEQUENCE [LARGE SCALE GENOMIC DNA]</scope>
    <source>
        <strain evidence="20 21">SS015</strain>
    </source>
</reference>
<dbReference type="Gene3D" id="3.40.50.740">
    <property type="match status" value="2"/>
</dbReference>
<evidence type="ECO:0000313" key="21">
    <source>
        <dbReference type="Proteomes" id="UP000324159"/>
    </source>
</evidence>
<proteinExistence type="inferred from homology"/>
<evidence type="ECO:0000256" key="7">
    <source>
        <dbReference type="ARBA" id="ARBA00022723"/>
    </source>
</evidence>
<dbReference type="InterPro" id="IPR036010">
    <property type="entry name" value="2Fe-2S_ferredoxin-like_sf"/>
</dbReference>
<dbReference type="CDD" id="cd00207">
    <property type="entry name" value="fer2"/>
    <property type="match status" value="1"/>
</dbReference>
<dbReference type="RefSeq" id="WP_148895203.1">
    <property type="nucleotide sequence ID" value="NZ_VNIB01000003.1"/>
</dbReference>
<evidence type="ECO:0000313" key="20">
    <source>
        <dbReference type="EMBL" id="TYO99280.1"/>
    </source>
</evidence>
<keyword evidence="5" id="KW-0001">2Fe-2S</keyword>
<keyword evidence="6" id="KW-0874">Quinone</keyword>
<dbReference type="Gene3D" id="3.40.228.10">
    <property type="entry name" value="Dimethylsulfoxide Reductase, domain 2"/>
    <property type="match status" value="1"/>
</dbReference>
<dbReference type="GO" id="GO:0042773">
    <property type="term" value="P:ATP synthesis coupled electron transport"/>
    <property type="evidence" value="ECO:0007669"/>
    <property type="project" value="InterPro"/>
</dbReference>
<dbReference type="PROSITE" id="PS00642">
    <property type="entry name" value="COMPLEX1_75K_2"/>
    <property type="match status" value="1"/>
</dbReference>
<dbReference type="SUPFAM" id="SSF54862">
    <property type="entry name" value="4Fe-4S ferredoxins"/>
    <property type="match status" value="1"/>
</dbReference>
<evidence type="ECO:0000256" key="14">
    <source>
        <dbReference type="ARBA" id="ARBA00034078"/>
    </source>
</evidence>
<dbReference type="InterPro" id="IPR006656">
    <property type="entry name" value="Mopterin_OxRdtase"/>
</dbReference>
<keyword evidence="10" id="KW-0411">Iron-sulfur</keyword>
<dbReference type="GO" id="GO:0046872">
    <property type="term" value="F:metal ion binding"/>
    <property type="evidence" value="ECO:0007669"/>
    <property type="project" value="UniProtKB-KW"/>
</dbReference>
<dbReference type="PANTHER" id="PTHR43105:SF10">
    <property type="entry name" value="NADH-QUINONE OXIDOREDUCTASE SUBUNIT G"/>
    <property type="match status" value="1"/>
</dbReference>
<dbReference type="GO" id="GO:0003954">
    <property type="term" value="F:NADH dehydrogenase activity"/>
    <property type="evidence" value="ECO:0007669"/>
    <property type="project" value="TreeGrafter"/>
</dbReference>
<dbReference type="SUPFAM" id="SSF54292">
    <property type="entry name" value="2Fe-2S ferredoxin-like"/>
    <property type="match status" value="1"/>
</dbReference>
<evidence type="ECO:0000259" key="19">
    <source>
        <dbReference type="PROSITE" id="PS51839"/>
    </source>
</evidence>
<dbReference type="GO" id="GO:0048038">
    <property type="term" value="F:quinone binding"/>
    <property type="evidence" value="ECO:0007669"/>
    <property type="project" value="UniProtKB-KW"/>
</dbReference>
<dbReference type="GO" id="GO:0016020">
    <property type="term" value="C:membrane"/>
    <property type="evidence" value="ECO:0007669"/>
    <property type="project" value="UniProtKB-SubCell"/>
</dbReference>
<dbReference type="OrthoDB" id="9816402at2"/>
<evidence type="ECO:0000256" key="3">
    <source>
        <dbReference type="ARBA" id="ARBA00005404"/>
    </source>
</evidence>
<dbReference type="Proteomes" id="UP000324159">
    <property type="component" value="Unassembled WGS sequence"/>
</dbReference>
<comment type="subcellular location">
    <subcellularLocation>
        <location evidence="2">Membrane</location>
    </subcellularLocation>
</comment>
<evidence type="ECO:0000256" key="2">
    <source>
        <dbReference type="ARBA" id="ARBA00004370"/>
    </source>
</evidence>
<evidence type="ECO:0000259" key="17">
    <source>
        <dbReference type="PROSITE" id="PS51085"/>
    </source>
</evidence>
<keyword evidence="7" id="KW-0479">Metal-binding</keyword>
<dbReference type="InterPro" id="IPR019574">
    <property type="entry name" value="NADH_UbQ_OxRdtase_Gsu_4Fe4S-bd"/>
</dbReference>
<dbReference type="InterPro" id="IPR050123">
    <property type="entry name" value="Prok_molybdopt-oxidoreductase"/>
</dbReference>
<evidence type="ECO:0000256" key="1">
    <source>
        <dbReference type="ARBA" id="ARBA00001966"/>
    </source>
</evidence>
<evidence type="ECO:0000259" key="18">
    <source>
        <dbReference type="PROSITE" id="PS51669"/>
    </source>
</evidence>
<keyword evidence="4" id="KW-0004">4Fe-4S</keyword>
<dbReference type="SUPFAM" id="SSF53706">
    <property type="entry name" value="Formate dehydrogenase/DMSO reductase, domains 1-3"/>
    <property type="match status" value="1"/>
</dbReference>
<organism evidence="20 21">
    <name type="scientific">Geothermobacter ehrlichii</name>
    <dbReference type="NCBI Taxonomy" id="213224"/>
    <lineage>
        <taxon>Bacteria</taxon>
        <taxon>Pseudomonadati</taxon>
        <taxon>Thermodesulfobacteriota</taxon>
        <taxon>Desulfuromonadia</taxon>
        <taxon>Desulfuromonadales</taxon>
        <taxon>Geothermobacteraceae</taxon>
        <taxon>Geothermobacter</taxon>
    </lineage>
</organism>
<comment type="cofactor">
    <cofactor evidence="1">
        <name>[4Fe-4S] cluster</name>
        <dbReference type="ChEBI" id="CHEBI:49883"/>
    </cofactor>
</comment>
<dbReference type="Pfam" id="PF00384">
    <property type="entry name" value="Molybdopterin"/>
    <property type="match status" value="1"/>
</dbReference>
<dbReference type="InterPro" id="IPR001041">
    <property type="entry name" value="2Fe-2S_ferredoxin-type"/>
</dbReference>
<dbReference type="AlphaFoldDB" id="A0A5D3WKU9"/>
<evidence type="ECO:0000256" key="8">
    <source>
        <dbReference type="ARBA" id="ARBA00022967"/>
    </source>
</evidence>
<evidence type="ECO:0000256" key="11">
    <source>
        <dbReference type="ARBA" id="ARBA00023027"/>
    </source>
</evidence>
<dbReference type="NCBIfam" id="TIGR01973">
    <property type="entry name" value="NuoG"/>
    <property type="match status" value="1"/>
</dbReference>
<keyword evidence="11" id="KW-0520">NAD</keyword>
<dbReference type="Pfam" id="PF10588">
    <property type="entry name" value="NADH-G_4Fe-4S_3"/>
    <property type="match status" value="1"/>
</dbReference>
<feature type="domain" description="4Fe-4S Mo/W bis-MGD-type" evidence="18">
    <location>
        <begin position="217"/>
        <end position="273"/>
    </location>
</feature>
<sequence length="787" mass="84882">MPTLTIDNQTVTVPEGTNVLEAAQRLGIVIPHFCYHEALGAVGSCRLCAMKFEQGPVKGIEMACMVQAQDGMVVSTVDAEAQELRAAVIEWLMLNHPHDCPVCDEGGECQLQDMTIAGGHGIRRYRGSKRTWHNQDLGPFVVQEMNRCIQCYRCVRTYQDYCGGTDFGVMGSRNRVFFGRFRDGRLESPFSGNLVDVCPTGVFTDKTFRFRSRIWDLQEAPSICPHCSLGCAVVPGARYRELQRVRAGVNRRTNGFFICDRGRFGYGHVNHPDRPRTPRLQGAETGWPEALATARRRLQDIAEKYGPQAIALLGSSRSSLEALAQLKTWGERLGGARFCAEPVPRRDRAARRLAAGLGDRARCLDDIRHSDLIVLAGSDPLNEAPMLALALRQAARCGAAIHVFDPRPVELPCAFEHRPMTPDALVESLQNLDGDNVPAELQELSQALQQARQPILCGGADLLGETGVATLAETAAKLDAGLFVTLAGPNSFGSALLAGSGPDADQLCEEILTGQIRALVCLENDPLRDGPAQMARAMGKLEFLLVLDNLPNQAARQADIFLPTAALYESAGTLVNNEGRMLAFGSVFAPGLPIRETEQGSHPPREFCPTTPGGAPRPAWAVLSQLQQENLSLNQIRLRLEARDSRFAGLSLLAAGDEGKRVGGAGVQAPAASDEFPATAPAASLPLLVVDQLFGSELLAALSPALDPVKPQPKVLMHPETAAGLGLQQGDLLQLRTELEPFSLPLALEPRMAKGLLLAGRLRSTPLELFPAGIPVPCLVEKGGDDA</sequence>
<dbReference type="PROSITE" id="PS51669">
    <property type="entry name" value="4FE4S_MOW_BIS_MGD"/>
    <property type="match status" value="1"/>
</dbReference>
<dbReference type="Gene3D" id="2.20.25.90">
    <property type="entry name" value="ADC-like domains"/>
    <property type="match status" value="1"/>
</dbReference>
<evidence type="ECO:0000256" key="15">
    <source>
        <dbReference type="ARBA" id="ARBA00047712"/>
    </source>
</evidence>
<keyword evidence="9" id="KW-0408">Iron</keyword>
<dbReference type="InterPro" id="IPR054351">
    <property type="entry name" value="NADH_UbQ_OxRdtase_ferredoxin"/>
</dbReference>
<dbReference type="PROSITE" id="PS00641">
    <property type="entry name" value="COMPLEX1_75K_1"/>
    <property type="match status" value="1"/>
</dbReference>
<comment type="cofactor">
    <cofactor evidence="14">
        <name>[2Fe-2S] cluster</name>
        <dbReference type="ChEBI" id="CHEBI:190135"/>
    </cofactor>
</comment>
<dbReference type="Pfam" id="PF13510">
    <property type="entry name" value="Fer2_4"/>
    <property type="match status" value="1"/>
</dbReference>
<dbReference type="SUPFAM" id="SSF50692">
    <property type="entry name" value="ADC-like"/>
    <property type="match status" value="1"/>
</dbReference>
<evidence type="ECO:0000256" key="10">
    <source>
        <dbReference type="ARBA" id="ARBA00023014"/>
    </source>
</evidence>
<dbReference type="Pfam" id="PF22117">
    <property type="entry name" value="Fer4_Nqo3"/>
    <property type="match status" value="1"/>
</dbReference>
<dbReference type="PROSITE" id="PS51839">
    <property type="entry name" value="4FE4S_HC3"/>
    <property type="match status" value="1"/>
</dbReference>
<keyword evidence="12" id="KW-0830">Ubiquinone</keyword>
<comment type="caution">
    <text evidence="20">The sequence shown here is derived from an EMBL/GenBank/DDBJ whole genome shotgun (WGS) entry which is preliminary data.</text>
</comment>
<dbReference type="Pfam" id="PF04879">
    <property type="entry name" value="Molybdop_Fe4S4"/>
    <property type="match status" value="1"/>
</dbReference>
<dbReference type="GO" id="GO:0008137">
    <property type="term" value="F:NADH dehydrogenase (ubiquinone) activity"/>
    <property type="evidence" value="ECO:0007669"/>
    <property type="project" value="InterPro"/>
</dbReference>
<dbReference type="GO" id="GO:0051537">
    <property type="term" value="F:2 iron, 2 sulfur cluster binding"/>
    <property type="evidence" value="ECO:0007669"/>
    <property type="project" value="UniProtKB-KW"/>
</dbReference>
<name>A0A5D3WKU9_9BACT</name>
<evidence type="ECO:0000256" key="12">
    <source>
        <dbReference type="ARBA" id="ARBA00023075"/>
    </source>
</evidence>
<dbReference type="InterPro" id="IPR000283">
    <property type="entry name" value="NADH_UbQ_OxRdtase_75kDa_su_CS"/>
</dbReference>
<dbReference type="EMBL" id="VNIB01000003">
    <property type="protein sequence ID" value="TYO99280.1"/>
    <property type="molecule type" value="Genomic_DNA"/>
</dbReference>
<dbReference type="PANTHER" id="PTHR43105">
    <property type="entry name" value="RESPIRATORY NITRATE REDUCTASE"/>
    <property type="match status" value="1"/>
</dbReference>
<evidence type="ECO:0000256" key="9">
    <source>
        <dbReference type="ARBA" id="ARBA00023004"/>
    </source>
</evidence>
<dbReference type="InterPro" id="IPR010228">
    <property type="entry name" value="NADH_UbQ_OxRdtase_Gsu"/>
</dbReference>
<protein>
    <submittedName>
        <fullName evidence="20">NADH dehydrogenase subunit G</fullName>
    </submittedName>
</protein>
<dbReference type="CDD" id="cd02768">
    <property type="entry name" value="MopB_NADH-Q-OR-NuoG2"/>
    <property type="match status" value="1"/>
</dbReference>
<accession>A0A5D3WKU9</accession>
<dbReference type="FunFam" id="3.10.20.740:FF:000004">
    <property type="entry name" value="NADH-quinone oxidoreductase"/>
    <property type="match status" value="1"/>
</dbReference>
<keyword evidence="13" id="KW-0472">Membrane</keyword>
<dbReference type="PROSITE" id="PS51085">
    <property type="entry name" value="2FE2S_FER_2"/>
    <property type="match status" value="1"/>
</dbReference>
<gene>
    <name evidence="20" type="ORF">EDC39_103124</name>
</gene>
<dbReference type="SMART" id="SM00929">
    <property type="entry name" value="NADH-G_4Fe-4S_3"/>
    <property type="match status" value="1"/>
</dbReference>
<evidence type="ECO:0000256" key="16">
    <source>
        <dbReference type="RuleBase" id="RU004523"/>
    </source>
</evidence>
<feature type="domain" description="2Fe-2S ferredoxin-type" evidence="17">
    <location>
        <begin position="1"/>
        <end position="80"/>
    </location>
</feature>
<keyword evidence="8" id="KW-1278">Translocase</keyword>
<dbReference type="GO" id="GO:0051539">
    <property type="term" value="F:4 iron, 4 sulfur cluster binding"/>
    <property type="evidence" value="ECO:0007669"/>
    <property type="project" value="UniProtKB-KW"/>
</dbReference>
<dbReference type="Gene3D" id="3.10.20.740">
    <property type="match status" value="1"/>
</dbReference>
<dbReference type="InterPro" id="IPR009010">
    <property type="entry name" value="Asp_de-COase-like_dom_sf"/>
</dbReference>
<evidence type="ECO:0000256" key="6">
    <source>
        <dbReference type="ARBA" id="ARBA00022719"/>
    </source>
</evidence>
<comment type="catalytic activity">
    <reaction evidence="15">
        <text>a quinone + NADH + 5 H(+)(in) = a quinol + NAD(+) + 4 H(+)(out)</text>
        <dbReference type="Rhea" id="RHEA:57888"/>
        <dbReference type="ChEBI" id="CHEBI:15378"/>
        <dbReference type="ChEBI" id="CHEBI:24646"/>
        <dbReference type="ChEBI" id="CHEBI:57540"/>
        <dbReference type="ChEBI" id="CHEBI:57945"/>
        <dbReference type="ChEBI" id="CHEBI:132124"/>
    </reaction>
</comment>
<evidence type="ECO:0000256" key="13">
    <source>
        <dbReference type="ARBA" id="ARBA00023136"/>
    </source>
</evidence>
<keyword evidence="21" id="KW-1185">Reference proteome</keyword>
<evidence type="ECO:0000256" key="4">
    <source>
        <dbReference type="ARBA" id="ARBA00022485"/>
    </source>
</evidence>
<dbReference type="InterPro" id="IPR006963">
    <property type="entry name" value="Mopterin_OxRdtase_4Fe-4S_dom"/>
</dbReference>
<feature type="domain" description="4Fe-4S His(Cys)3-ligated-type" evidence="19">
    <location>
        <begin position="80"/>
        <end position="119"/>
    </location>
</feature>
<comment type="similarity">
    <text evidence="3 16">Belongs to the complex I 75 kDa subunit family.</text>
</comment>
<dbReference type="SMART" id="SM00926">
    <property type="entry name" value="Molybdop_Fe4S4"/>
    <property type="match status" value="1"/>
</dbReference>